<dbReference type="InterPro" id="IPR041636">
    <property type="entry name" value="RNase_J_C"/>
</dbReference>
<dbReference type="SMART" id="SM00849">
    <property type="entry name" value="Lactamase_B"/>
    <property type="match status" value="1"/>
</dbReference>
<evidence type="ECO:0000313" key="10">
    <source>
        <dbReference type="Proteomes" id="UP000663829"/>
    </source>
</evidence>
<dbReference type="InterPro" id="IPR042173">
    <property type="entry name" value="RNase_J_2"/>
</dbReference>
<evidence type="ECO:0000256" key="2">
    <source>
        <dbReference type="ARBA" id="ARBA00022723"/>
    </source>
</evidence>
<comment type="caution">
    <text evidence="8">The sequence shown here is derived from an EMBL/GenBank/DDBJ whole genome shotgun (WGS) entry which is preliminary data.</text>
</comment>
<dbReference type="Gene3D" id="3.60.15.10">
    <property type="entry name" value="Ribonuclease Z/Hydroxyacylglutathione hydrolase-like"/>
    <property type="match status" value="1"/>
</dbReference>
<reference evidence="8" key="1">
    <citation type="submission" date="2021-02" db="EMBL/GenBank/DDBJ databases">
        <authorList>
            <person name="Nowell W R."/>
        </authorList>
    </citation>
    <scope>NUCLEOTIDE SEQUENCE</scope>
</reference>
<dbReference type="PANTHER" id="PTHR43694">
    <property type="entry name" value="RIBONUCLEASE J"/>
    <property type="match status" value="1"/>
</dbReference>
<dbReference type="Pfam" id="PF17770">
    <property type="entry name" value="RNase_J_C"/>
    <property type="match status" value="1"/>
</dbReference>
<keyword evidence="4" id="KW-0862">Zinc</keyword>
<evidence type="ECO:0000259" key="7">
    <source>
        <dbReference type="SMART" id="SM00849"/>
    </source>
</evidence>
<dbReference type="InterPro" id="IPR001279">
    <property type="entry name" value="Metallo-B-lactamas"/>
</dbReference>
<keyword evidence="1" id="KW-0540">Nuclease</keyword>
<dbReference type="GO" id="GO:0046872">
    <property type="term" value="F:metal ion binding"/>
    <property type="evidence" value="ECO:0007669"/>
    <property type="project" value="UniProtKB-KW"/>
</dbReference>
<dbReference type="InterPro" id="IPR055132">
    <property type="entry name" value="RNase_J_b_CASP"/>
</dbReference>
<keyword evidence="5" id="KW-0269">Exonuclease</keyword>
<evidence type="ECO:0000256" key="4">
    <source>
        <dbReference type="ARBA" id="ARBA00022833"/>
    </source>
</evidence>
<dbReference type="OrthoDB" id="8120714at2759"/>
<dbReference type="Gene3D" id="3.10.20.580">
    <property type="match status" value="1"/>
</dbReference>
<evidence type="ECO:0000313" key="9">
    <source>
        <dbReference type="EMBL" id="CAF3666028.1"/>
    </source>
</evidence>
<keyword evidence="2" id="KW-0479">Metal-binding</keyword>
<keyword evidence="10" id="KW-1185">Reference proteome</keyword>
<organism evidence="8 10">
    <name type="scientific">Didymodactylos carnosus</name>
    <dbReference type="NCBI Taxonomy" id="1234261"/>
    <lineage>
        <taxon>Eukaryota</taxon>
        <taxon>Metazoa</taxon>
        <taxon>Spiralia</taxon>
        <taxon>Gnathifera</taxon>
        <taxon>Rotifera</taxon>
        <taxon>Eurotatoria</taxon>
        <taxon>Bdelloidea</taxon>
        <taxon>Philodinida</taxon>
        <taxon>Philodinidae</taxon>
        <taxon>Didymodactylos</taxon>
    </lineage>
</organism>
<dbReference type="EMBL" id="CAJNOQ010001238">
    <property type="protein sequence ID" value="CAF0879632.1"/>
    <property type="molecule type" value="Genomic_DNA"/>
</dbReference>
<dbReference type="Pfam" id="PF07521">
    <property type="entry name" value="RMMBL"/>
    <property type="match status" value="1"/>
</dbReference>
<dbReference type="InterPro" id="IPR036866">
    <property type="entry name" value="RibonucZ/Hydroxyglut_hydro"/>
</dbReference>
<dbReference type="InterPro" id="IPR011108">
    <property type="entry name" value="RMMBL"/>
</dbReference>
<evidence type="ECO:0000256" key="5">
    <source>
        <dbReference type="ARBA" id="ARBA00022839"/>
    </source>
</evidence>
<dbReference type="Pfam" id="PF22505">
    <property type="entry name" value="RNase_J_b_CASP"/>
    <property type="match status" value="1"/>
</dbReference>
<dbReference type="EMBL" id="CAJOBC010001238">
    <property type="protein sequence ID" value="CAF3666028.1"/>
    <property type="molecule type" value="Genomic_DNA"/>
</dbReference>
<proteinExistence type="predicted"/>
<dbReference type="Proteomes" id="UP000681722">
    <property type="component" value="Unassembled WGS sequence"/>
</dbReference>
<dbReference type="CDD" id="cd07714">
    <property type="entry name" value="RNaseJ_MBL-fold"/>
    <property type="match status" value="1"/>
</dbReference>
<dbReference type="Gene3D" id="3.40.50.10710">
    <property type="entry name" value="Metallo-hydrolase/oxidoreductase"/>
    <property type="match status" value="1"/>
</dbReference>
<keyword evidence="6" id="KW-0694">RNA-binding</keyword>
<evidence type="ECO:0000256" key="1">
    <source>
        <dbReference type="ARBA" id="ARBA00022722"/>
    </source>
</evidence>
<dbReference type="AlphaFoldDB" id="A0A813Y189"/>
<dbReference type="Pfam" id="PF00753">
    <property type="entry name" value="Lactamase_B"/>
    <property type="match status" value="1"/>
</dbReference>
<name>A0A813Y189_9BILA</name>
<dbReference type="SUPFAM" id="SSF56281">
    <property type="entry name" value="Metallo-hydrolase/oxidoreductase"/>
    <property type="match status" value="1"/>
</dbReference>
<evidence type="ECO:0000313" key="8">
    <source>
        <dbReference type="EMBL" id="CAF0879632.1"/>
    </source>
</evidence>
<dbReference type="PANTHER" id="PTHR43694:SF1">
    <property type="entry name" value="RIBONUCLEASE J"/>
    <property type="match status" value="1"/>
</dbReference>
<feature type="domain" description="Metallo-beta-lactamase" evidence="7">
    <location>
        <begin position="24"/>
        <end position="219"/>
    </location>
</feature>
<dbReference type="Proteomes" id="UP000663829">
    <property type="component" value="Unassembled WGS sequence"/>
</dbReference>
<sequence>MSFNLKNYKNDLLFLPLGGANEIGINVNLYHYKGKWLMVDCGSGFADDYLPGVDMVVADIRFIEKYKNDLVGLVLTHAHEDHLGAVQYLWSNLRCPIYATTFTANFLKLRLAEYDFTKDIKIYTVSPAAKIDLDPFQLEMVPLTHSAPEMQALMIRTEAGNVLHTGDWKFDEDPVLGEKVDEELLKSYGDEGVLALVCDSTNVFNEGVSGSEGTVRKSLVDIIAGCPKMAVVTTFASNLARLDTLIHAGQLAGRKVVLTGRSLHRILQAAQESGYMQDILPLVDERDIARFKREELLIIATGCQGEPLAATAKMANNSHPNVKLAPKDTIIFSSKIIPGNEKKIFRLFNIFVRLGVEVITERDHFVHVSGHPAIEELKRMYQLVRPQICVPVHGEPVHIHEHVKLARKNGIKQAVEVENGSVLLLDAYNPQIIAKVETGYLAVDGNYLLPTESPIFKMRRRLREAGVAVISLLINRKGRLSCRPIVTMPGLLDLNDDAQLINIIKDGIANVIEVQAQSIKGKIFNEQIESAVRSFIRKTLKQEINKTPIIIINIEQVRDLGIQ</sequence>
<dbReference type="GO" id="GO:0004527">
    <property type="term" value="F:exonuclease activity"/>
    <property type="evidence" value="ECO:0007669"/>
    <property type="project" value="UniProtKB-KW"/>
</dbReference>
<keyword evidence="3" id="KW-0378">Hydrolase</keyword>
<gene>
    <name evidence="8" type="ORF">GPM918_LOCUS7540</name>
    <name evidence="9" type="ORF">SRO942_LOCUS7540</name>
</gene>
<protein>
    <recommendedName>
        <fullName evidence="7">Metallo-beta-lactamase domain-containing protein</fullName>
    </recommendedName>
</protein>
<evidence type="ECO:0000256" key="3">
    <source>
        <dbReference type="ARBA" id="ARBA00022801"/>
    </source>
</evidence>
<dbReference type="GO" id="GO:0003723">
    <property type="term" value="F:RNA binding"/>
    <property type="evidence" value="ECO:0007669"/>
    <property type="project" value="UniProtKB-KW"/>
</dbReference>
<evidence type="ECO:0000256" key="6">
    <source>
        <dbReference type="ARBA" id="ARBA00022884"/>
    </source>
</evidence>
<accession>A0A813Y189</accession>